<evidence type="ECO:0000256" key="1">
    <source>
        <dbReference type="ARBA" id="ARBA00001275"/>
    </source>
</evidence>
<keyword evidence="15" id="KW-1185">Reference proteome</keyword>
<dbReference type="AlphaFoldDB" id="C9LCB4"/>
<comment type="function">
    <text evidence="13">Allosteric enzyme that catalyzes the rate-limiting step in glycogen catabolism, the phosphorolytic cleavage of glycogen to produce glucose-1-phosphate, and plays a central role in maintaining cellular and organismal glucose homeostasis.</text>
</comment>
<dbReference type="InterPro" id="IPR035090">
    <property type="entry name" value="Pyridoxal_P_attach_site"/>
</dbReference>
<evidence type="ECO:0000256" key="13">
    <source>
        <dbReference type="RuleBase" id="RU000587"/>
    </source>
</evidence>
<dbReference type="EC" id="2.4.1.1" evidence="13"/>
<dbReference type="EMBL" id="ABYU02000049">
    <property type="protein sequence ID" value="EEX20338.1"/>
    <property type="molecule type" value="Genomic_DNA"/>
</dbReference>
<keyword evidence="5" id="KW-0963">Cytoplasm</keyword>
<evidence type="ECO:0000256" key="10">
    <source>
        <dbReference type="ARBA" id="ARBA00023277"/>
    </source>
</evidence>
<dbReference type="PROSITE" id="PS00102">
    <property type="entry name" value="PHOSPHORYLASE"/>
    <property type="match status" value="1"/>
</dbReference>
<evidence type="ECO:0000256" key="2">
    <source>
        <dbReference type="ARBA" id="ARBA00001933"/>
    </source>
</evidence>
<dbReference type="FunFam" id="3.40.50.2000:FF:000153">
    <property type="entry name" value="Alpha-1,4 glucan phosphorylase"/>
    <property type="match status" value="1"/>
</dbReference>
<evidence type="ECO:0000256" key="11">
    <source>
        <dbReference type="ARBA" id="ARBA00025174"/>
    </source>
</evidence>
<dbReference type="InterPro" id="IPR000811">
    <property type="entry name" value="Glyco_trans_35"/>
</dbReference>
<evidence type="ECO:0000256" key="6">
    <source>
        <dbReference type="ARBA" id="ARBA00022533"/>
    </source>
</evidence>
<dbReference type="eggNOG" id="COG0058">
    <property type="taxonomic scope" value="Bacteria"/>
</dbReference>
<name>C9LCB4_BLAHA</name>
<feature type="modified residue" description="N6-(pyridoxal phosphate)lysine" evidence="12">
    <location>
        <position position="604"/>
    </location>
</feature>
<evidence type="ECO:0000256" key="5">
    <source>
        <dbReference type="ARBA" id="ARBA00022490"/>
    </source>
</evidence>
<comment type="subcellular location">
    <subcellularLocation>
        <location evidence="3">Cytoplasm</location>
    </subcellularLocation>
</comment>
<dbReference type="NCBIfam" id="TIGR02093">
    <property type="entry name" value="P_ylase"/>
    <property type="match status" value="1"/>
</dbReference>
<dbReference type="Gene3D" id="3.40.50.2000">
    <property type="entry name" value="Glycogen Phosphorylase B"/>
    <property type="match status" value="2"/>
</dbReference>
<dbReference type="GO" id="GO:0008184">
    <property type="term" value="F:glycogen phosphorylase activity"/>
    <property type="evidence" value="ECO:0007669"/>
    <property type="project" value="InterPro"/>
</dbReference>
<dbReference type="GO" id="GO:0030170">
    <property type="term" value="F:pyridoxal phosphate binding"/>
    <property type="evidence" value="ECO:0007669"/>
    <property type="project" value="InterPro"/>
</dbReference>
<keyword evidence="8 13" id="KW-0808">Transferase</keyword>
<proteinExistence type="inferred from homology"/>
<dbReference type="RefSeq" id="WP_004223919.1">
    <property type="nucleotide sequence ID" value="NZ_CP022413.2"/>
</dbReference>
<evidence type="ECO:0000256" key="8">
    <source>
        <dbReference type="ARBA" id="ARBA00022679"/>
    </source>
</evidence>
<evidence type="ECO:0000313" key="14">
    <source>
        <dbReference type="EMBL" id="EEX20338.1"/>
    </source>
</evidence>
<dbReference type="GO" id="GO:0005980">
    <property type="term" value="P:glycogen catabolic process"/>
    <property type="evidence" value="ECO:0007669"/>
    <property type="project" value="UniProtKB-ARBA"/>
</dbReference>
<dbReference type="PANTHER" id="PTHR11468">
    <property type="entry name" value="GLYCOGEN PHOSPHORYLASE"/>
    <property type="match status" value="1"/>
</dbReference>
<dbReference type="KEGG" id="bhan:CGC63_00860"/>
<protein>
    <recommendedName>
        <fullName evidence="13">Alpha-1,4 glucan phosphorylase</fullName>
        <ecNumber evidence="13">2.4.1.1</ecNumber>
    </recommendedName>
</protein>
<evidence type="ECO:0000256" key="3">
    <source>
        <dbReference type="ARBA" id="ARBA00004496"/>
    </source>
</evidence>
<comment type="catalytic activity">
    <reaction evidence="1 13">
        <text>[(1-&gt;4)-alpha-D-glucosyl](n) + phosphate = [(1-&gt;4)-alpha-D-glucosyl](n-1) + alpha-D-glucose 1-phosphate</text>
        <dbReference type="Rhea" id="RHEA:41732"/>
        <dbReference type="Rhea" id="RHEA-COMP:9584"/>
        <dbReference type="Rhea" id="RHEA-COMP:9586"/>
        <dbReference type="ChEBI" id="CHEBI:15444"/>
        <dbReference type="ChEBI" id="CHEBI:43474"/>
        <dbReference type="ChEBI" id="CHEBI:58601"/>
        <dbReference type="EC" id="2.4.1.1"/>
    </reaction>
</comment>
<keyword evidence="9 12" id="KW-0663">Pyridoxal phosphate</keyword>
<dbReference type="GO" id="GO:0005737">
    <property type="term" value="C:cytoplasm"/>
    <property type="evidence" value="ECO:0007669"/>
    <property type="project" value="UniProtKB-SubCell"/>
</dbReference>
<evidence type="ECO:0000313" key="15">
    <source>
        <dbReference type="Proteomes" id="UP000003755"/>
    </source>
</evidence>
<dbReference type="InterPro" id="IPR011833">
    <property type="entry name" value="Glycg_phsphrylas"/>
</dbReference>
<comment type="function">
    <text evidence="11">Phosphorylase is an important allosteric enzyme in carbohydrate metabolism. Enzymes from different sources differ in their regulatory mechanisms and in their natural substrates. However, all known phosphorylases share catalytic and structural properties.</text>
</comment>
<reference evidence="14" key="1">
    <citation type="submission" date="2009-09" db="EMBL/GenBank/DDBJ databases">
        <authorList>
            <person name="Weinstock G."/>
            <person name="Sodergren E."/>
            <person name="Clifton S."/>
            <person name="Fulton L."/>
            <person name="Fulton B."/>
            <person name="Courtney L."/>
            <person name="Fronick C."/>
            <person name="Harrison M."/>
            <person name="Strong C."/>
            <person name="Farmer C."/>
            <person name="Delahaunty K."/>
            <person name="Markovic C."/>
            <person name="Hall O."/>
            <person name="Minx P."/>
            <person name="Tomlinson C."/>
            <person name="Mitreva M."/>
            <person name="Nelson J."/>
            <person name="Hou S."/>
            <person name="Wollam A."/>
            <person name="Pepin K.H."/>
            <person name="Johnson M."/>
            <person name="Bhonagiri V."/>
            <person name="Nash W.E."/>
            <person name="Warren W."/>
            <person name="Chinwalla A."/>
            <person name="Mardis E.R."/>
            <person name="Wilson R.K."/>
        </authorList>
    </citation>
    <scope>NUCLEOTIDE SEQUENCE [LARGE SCALE GENOMIC DNA]</scope>
    <source>
        <strain evidence="14">DSM 20583</strain>
    </source>
</reference>
<dbReference type="FunFam" id="3.40.50.2000:FF:000003">
    <property type="entry name" value="Alpha-1,4 glucan phosphorylase"/>
    <property type="match status" value="1"/>
</dbReference>
<dbReference type="Pfam" id="PF00343">
    <property type="entry name" value="Phosphorylase"/>
    <property type="match status" value="1"/>
</dbReference>
<evidence type="ECO:0000256" key="7">
    <source>
        <dbReference type="ARBA" id="ARBA00022676"/>
    </source>
</evidence>
<dbReference type="SUPFAM" id="SSF53756">
    <property type="entry name" value="UDP-Glycosyltransferase/glycogen phosphorylase"/>
    <property type="match status" value="1"/>
</dbReference>
<dbReference type="Proteomes" id="UP000003755">
    <property type="component" value="Unassembled WGS sequence"/>
</dbReference>
<evidence type="ECO:0000256" key="12">
    <source>
        <dbReference type="PIRSR" id="PIRSR000460-1"/>
    </source>
</evidence>
<dbReference type="PIRSF" id="PIRSF000460">
    <property type="entry name" value="Pprylas_GlgP"/>
    <property type="match status" value="1"/>
</dbReference>
<evidence type="ECO:0000256" key="4">
    <source>
        <dbReference type="ARBA" id="ARBA00006047"/>
    </source>
</evidence>
<comment type="similarity">
    <text evidence="4 13">Belongs to the glycogen phosphorylase family.</text>
</comment>
<keyword evidence="7 13" id="KW-0328">Glycosyltransferase</keyword>
<accession>C9LCB4</accession>
<gene>
    <name evidence="14" type="primary">glgP</name>
    <name evidence="14" type="ORF">BLAHAN_07072</name>
</gene>
<sequence>MEEKLQILLKEKFNKNLDNCSKEEIFEALLLLTKEANGKLPRNEGEKKLYYISAEFLIGKLLSNNLINLGLYEEAEQILRKHGHELCEIEELECEPSLGNGGLGRLAACFLDSIATLGLPGDGIGLNYHFGLFQQKFEKLKQKELKNPWITKESWLTKQPECFKVDFKDFSLNAVLYDIDVPGYQSGCSRLHLFDAETVDETIVGEDSIDFDKEEIKKNITLFLYPDDSDEAGRKLRIYQQYFMVSGGAQFILKECEDKGYDLHKLWEHVVIQINDTHPSMVIPEIIRLLLKKGFSMDEAVETVTKTCAYTNHTILAEALEKWPIEYLEEVVPQLIPIIKELDKRVRRKYKDKSVYIIDDEDRVHMAHMDIHYGFSVNGVAALHTDILKNQELKNFYDIYPEKFNNKTNGITFRRWLLHCNRQLSAYIEELIGSGFKQDASQLEKLMDFADNQAVFHKLAEIKREKKLEFKKFLQETQDVEINENSIMDVQVKRLHEYKRQQMNALYAIYKYLDIKAGNKPKTPITMIFGAKAAPAYVIAKDIIHLILCLQELIENDEEVRPYFRVLMIENYNVSKAAKIIPAADISEQISLASKEASGTGNMKFMLNGALTLGTEDGANVEIRDLVGDENIYIFGKKPQQVIDLYEEKGYCSKDIYEEDELIHKLVDFIVGKEMLAIGDEKNLKRLHKELVGKDWFMTLLDTKEYIETKEKVYQDYENQEEWNKKVLVNTAKAGFFSSDRTIEQYNKDIWKLK</sequence>
<organism evidence="14 15">
    <name type="scientific">Blautia hansenii DSM 20583</name>
    <dbReference type="NCBI Taxonomy" id="537007"/>
    <lineage>
        <taxon>Bacteria</taxon>
        <taxon>Bacillati</taxon>
        <taxon>Bacillota</taxon>
        <taxon>Clostridia</taxon>
        <taxon>Lachnospirales</taxon>
        <taxon>Lachnospiraceae</taxon>
        <taxon>Blautia</taxon>
    </lineage>
</organism>
<keyword evidence="10 13" id="KW-0119">Carbohydrate metabolism</keyword>
<comment type="cofactor">
    <cofactor evidence="2 13">
        <name>pyridoxal 5'-phosphate</name>
        <dbReference type="ChEBI" id="CHEBI:597326"/>
    </cofactor>
</comment>
<dbReference type="PANTHER" id="PTHR11468:SF3">
    <property type="entry name" value="GLYCOGEN PHOSPHORYLASE, LIVER FORM"/>
    <property type="match status" value="1"/>
</dbReference>
<dbReference type="HOGENOM" id="CLU_010198_1_1_9"/>
<evidence type="ECO:0000256" key="9">
    <source>
        <dbReference type="ARBA" id="ARBA00022898"/>
    </source>
</evidence>
<comment type="caution">
    <text evidence="14">The sequence shown here is derived from an EMBL/GenBank/DDBJ whole genome shotgun (WGS) entry which is preliminary data.</text>
</comment>
<dbReference type="STRING" id="537007.BLAHAN_07072"/>
<keyword evidence="6" id="KW-0021">Allosteric enzyme</keyword>